<dbReference type="Gene3D" id="3.40.50.150">
    <property type="entry name" value="Vaccinia Virus protein VP39"/>
    <property type="match status" value="1"/>
</dbReference>
<dbReference type="OrthoDB" id="1000417at2"/>
<comment type="caution">
    <text evidence="3">The sequence shown here is derived from an EMBL/GenBank/DDBJ whole genome shotgun (WGS) entry which is preliminary data.</text>
</comment>
<evidence type="ECO:0000259" key="1">
    <source>
        <dbReference type="Pfam" id="PF18096"/>
    </source>
</evidence>
<feature type="domain" description="PG-1098 ferredoxin-like" evidence="2">
    <location>
        <begin position="275"/>
        <end position="313"/>
    </location>
</feature>
<reference evidence="3 4" key="1">
    <citation type="submission" date="2016-11" db="EMBL/GenBank/DDBJ databases">
        <title>Trade-off between light-utilization and light-protection in marine flavobacteria.</title>
        <authorList>
            <person name="Kumagai Y."/>
        </authorList>
    </citation>
    <scope>NUCLEOTIDE SEQUENCE [LARGE SCALE GENOMIC DNA]</scope>
    <source>
        <strain evidence="3 4">NBRC 107741</strain>
    </source>
</reference>
<evidence type="ECO:0000313" key="3">
    <source>
        <dbReference type="EMBL" id="PQB04345.1"/>
    </source>
</evidence>
<proteinExistence type="predicted"/>
<dbReference type="InterPro" id="IPR029063">
    <property type="entry name" value="SAM-dependent_MTases_sf"/>
</dbReference>
<dbReference type="InterPro" id="IPR054168">
    <property type="entry name" value="PG_1098_Fer"/>
</dbReference>
<dbReference type="Proteomes" id="UP000239800">
    <property type="component" value="Unassembled WGS sequence"/>
</dbReference>
<organism evidence="3 4">
    <name type="scientific">Aureitalea marina</name>
    <dbReference type="NCBI Taxonomy" id="930804"/>
    <lineage>
        <taxon>Bacteria</taxon>
        <taxon>Pseudomonadati</taxon>
        <taxon>Bacteroidota</taxon>
        <taxon>Flavobacteriia</taxon>
        <taxon>Flavobacteriales</taxon>
        <taxon>Flavobacteriaceae</taxon>
        <taxon>Aureitalea</taxon>
    </lineage>
</organism>
<dbReference type="InterPro" id="IPR041497">
    <property type="entry name" value="Thump-like"/>
</dbReference>
<dbReference type="AlphaFoldDB" id="A0A2S7KP02"/>
<dbReference type="Pfam" id="PF22013">
    <property type="entry name" value="PG_1098_Fer"/>
    <property type="match status" value="1"/>
</dbReference>
<protein>
    <submittedName>
        <fullName evidence="3">Uncharacterized protein</fullName>
    </submittedName>
</protein>
<gene>
    <name evidence="3" type="ORF">BST85_05115</name>
</gene>
<dbReference type="Gene3D" id="1.10.10.1110">
    <property type="entry name" value="Methyltransferase PG1098, N-terminal domain"/>
    <property type="match status" value="1"/>
</dbReference>
<evidence type="ECO:0000259" key="2">
    <source>
        <dbReference type="Pfam" id="PF22013"/>
    </source>
</evidence>
<accession>A0A2S7KP02</accession>
<feature type="domain" description="THUMP-like" evidence="1">
    <location>
        <begin position="318"/>
        <end position="386"/>
    </location>
</feature>
<dbReference type="Pfam" id="PF18096">
    <property type="entry name" value="Thump_like"/>
    <property type="match status" value="1"/>
</dbReference>
<sequence length="389" mass="43785">MKELIRPEVHQFLLDYRGSPADLALGKSKFPGLSSSQLAQQLQGLRKAKTKLPSWHKNPAILYPPKISLEQSSSEATAQYKAKLVSGQSFVDITGGMGVDSYWFSKQFERVDYFELNSELAGLSAHNFKAFGAHNISVHSSDGLQGLKDLKPDWIFIDPSRRNKTKGKVYFLADCEPDMTTELDKLLGFAPNVMIKTSPMLDISQGLRELNSVKEIHVVAVQGEVKELLWICSREYDGPVNIVSSNLLRTGGFQSYTSAWTRDIRHPEMGTVSAYLYDPNPAMVKANQHDGFAVEMGLSKLAAHTHLYTDPDILSYPGRRFEVVEVLPYTKAILKKQLKPGKANVATRNFPLTVQEIRKKWKLQDGGEQFLFFVKDHQDQKIVVRAKRI</sequence>
<dbReference type="SUPFAM" id="SSF53335">
    <property type="entry name" value="S-adenosyl-L-methionine-dependent methyltransferases"/>
    <property type="match status" value="1"/>
</dbReference>
<keyword evidence="4" id="KW-1185">Reference proteome</keyword>
<name>A0A2S7KP02_9FLAO</name>
<dbReference type="EMBL" id="MQUB01000001">
    <property type="protein sequence ID" value="PQB04345.1"/>
    <property type="molecule type" value="Genomic_DNA"/>
</dbReference>
<dbReference type="RefSeq" id="WP_104812273.1">
    <property type="nucleotide sequence ID" value="NZ_MQUB01000001.1"/>
</dbReference>
<evidence type="ECO:0000313" key="4">
    <source>
        <dbReference type="Proteomes" id="UP000239800"/>
    </source>
</evidence>